<dbReference type="InterPro" id="IPR056431">
    <property type="entry name" value="C2CD5_YbjQ-rel_dom"/>
</dbReference>
<keyword evidence="4" id="KW-1185">Reference proteome</keyword>
<evidence type="ECO:0000313" key="4">
    <source>
        <dbReference type="Proteomes" id="UP000054776"/>
    </source>
</evidence>
<dbReference type="GO" id="GO:0031340">
    <property type="term" value="P:positive regulation of vesicle fusion"/>
    <property type="evidence" value="ECO:0007669"/>
    <property type="project" value="TreeGrafter"/>
</dbReference>
<feature type="region of interest" description="Disordered" evidence="1">
    <location>
        <begin position="679"/>
        <end position="701"/>
    </location>
</feature>
<dbReference type="InterPro" id="IPR057815">
    <property type="entry name" value="C2CD5_C"/>
</dbReference>
<dbReference type="GO" id="GO:0005886">
    <property type="term" value="C:plasma membrane"/>
    <property type="evidence" value="ECO:0007669"/>
    <property type="project" value="TreeGrafter"/>
</dbReference>
<dbReference type="AlphaFoldDB" id="A0A0V1B729"/>
<comment type="caution">
    <text evidence="3">The sequence shown here is derived from an EMBL/GenBank/DDBJ whole genome shotgun (WGS) entry which is preliminary data.</text>
</comment>
<dbReference type="SUPFAM" id="SSF49562">
    <property type="entry name" value="C2 domain (Calcium/lipid-binding domain, CaLB)"/>
    <property type="match status" value="1"/>
</dbReference>
<dbReference type="PANTHER" id="PTHR37412:SF2">
    <property type="entry name" value="C2 DOMAIN-CONTAINING PROTEIN 5"/>
    <property type="match status" value="1"/>
</dbReference>
<dbReference type="GO" id="GO:0005509">
    <property type="term" value="F:calcium ion binding"/>
    <property type="evidence" value="ECO:0007669"/>
    <property type="project" value="TreeGrafter"/>
</dbReference>
<reference evidence="3 4" key="1">
    <citation type="submission" date="2015-01" db="EMBL/GenBank/DDBJ databases">
        <title>Evolution of Trichinella species and genotypes.</title>
        <authorList>
            <person name="Korhonen P.K."/>
            <person name="Edoardo P."/>
            <person name="Giuseppe L.R."/>
            <person name="Gasser R.B."/>
        </authorList>
    </citation>
    <scope>NUCLEOTIDE SEQUENCE [LARGE SCALE GENOMIC DNA]</scope>
    <source>
        <strain evidence="3">ISS3</strain>
    </source>
</reference>
<dbReference type="CDD" id="cd08688">
    <property type="entry name" value="C2_KIAA0528-like"/>
    <property type="match status" value="1"/>
</dbReference>
<dbReference type="Gene3D" id="2.60.40.150">
    <property type="entry name" value="C2 domain"/>
    <property type="match status" value="1"/>
</dbReference>
<dbReference type="Pfam" id="PF23128">
    <property type="entry name" value="YbjQ_4"/>
    <property type="match status" value="1"/>
</dbReference>
<dbReference type="InterPro" id="IPR037785">
    <property type="entry name" value="C2_C2CD5"/>
</dbReference>
<dbReference type="SMART" id="SM00239">
    <property type="entry name" value="C2"/>
    <property type="match status" value="1"/>
</dbReference>
<dbReference type="GO" id="GO:0090314">
    <property type="term" value="P:positive regulation of protein targeting to membrane"/>
    <property type="evidence" value="ECO:0007669"/>
    <property type="project" value="TreeGrafter"/>
</dbReference>
<dbReference type="OrthoDB" id="419768at2759"/>
<dbReference type="PROSITE" id="PS50004">
    <property type="entry name" value="C2"/>
    <property type="match status" value="1"/>
</dbReference>
<dbReference type="InterPro" id="IPR038983">
    <property type="entry name" value="C2CD5"/>
</dbReference>
<dbReference type="GO" id="GO:0065002">
    <property type="term" value="P:intracellular protein transmembrane transport"/>
    <property type="evidence" value="ECO:0007669"/>
    <property type="project" value="TreeGrafter"/>
</dbReference>
<evidence type="ECO:0000259" key="2">
    <source>
        <dbReference type="PROSITE" id="PS50004"/>
    </source>
</evidence>
<dbReference type="Pfam" id="PF00168">
    <property type="entry name" value="C2"/>
    <property type="match status" value="1"/>
</dbReference>
<dbReference type="FunCoup" id="A0A0V1B729">
    <property type="interactions" value="1709"/>
</dbReference>
<organism evidence="3 4">
    <name type="scientific">Trichinella spiralis</name>
    <name type="common">Trichina worm</name>
    <dbReference type="NCBI Taxonomy" id="6334"/>
    <lineage>
        <taxon>Eukaryota</taxon>
        <taxon>Metazoa</taxon>
        <taxon>Ecdysozoa</taxon>
        <taxon>Nematoda</taxon>
        <taxon>Enoplea</taxon>
        <taxon>Dorylaimia</taxon>
        <taxon>Trichinellida</taxon>
        <taxon>Trichinellidae</taxon>
        <taxon>Trichinella</taxon>
    </lineage>
</organism>
<dbReference type="InterPro" id="IPR000008">
    <property type="entry name" value="C2_dom"/>
</dbReference>
<dbReference type="Pfam" id="PF23025">
    <property type="entry name" value="YbjQ_2"/>
    <property type="match status" value="3"/>
</dbReference>
<dbReference type="InterPro" id="IPR035892">
    <property type="entry name" value="C2_domain_sf"/>
</dbReference>
<gene>
    <name evidence="3" type="primary">C2CD5</name>
    <name evidence="3" type="ORF">T01_4235</name>
</gene>
<dbReference type="PANTHER" id="PTHR37412">
    <property type="entry name" value="C2 DOMAIN-CONTAINING PROTEIN 5"/>
    <property type="match status" value="1"/>
</dbReference>
<sequence>LKMPGTLRVRIISGRGFPVMDRSNETTDAFVEVKFGQSVHRTEIYPKSLNPKWDTDWFCFEAEEENLQDECLQIRVMDYDTYSANDSIGRVYVDLTPLLHAKKREISGWFPIYDTMNGVRGEIYVVIGIDLFADVNCFRKSSFNINVFATSAIPVGQALINIHGFVDELITSSDPEYEWIDKIRTPRASNEVRQTLFSKIAGELTRRIGKKAAEMGGNAIIGYTQYFDFEGELGIVIRGNGTVVTLEKCTACSTSLIKEKRERLSNSAGFEPHFQNVQKFTPSRRYSNPKHMQSRDHNILKSENICEKSAAIRLYKLTTVPATPSGTSGMRFLFVFIQEYPFLTVRSLPTELLVSLGGTVAAHSVKLLRGNEKPEDRHAWWRELRLEICGHMTALGCNAVIGYREDATIRDDICAMTVIGTAAVINFSLWPSSVLIHAEMGKFHRAVCAASFHQDFPSSSKILKNSLFELTNTDPLMEGKQFYQVVNLLARSVEKPCTMCHILPRAAELHLTKASSICQVCLEKPVPSVLLSTTDQPPELTEEFSGSLVQARVIRKKSGYSGEQLAQHLTNVMNQCGCVACVVKMKNIHFQILPFIEHEAHSQVISQTSASGKNAVFGIQRQFSIGEEMVVLIVTGTAVFLPALASPKQKEPLASGKVEENPIDSKEQQRSVVSFVENLSNSSGSNSESNSNEEDKFDKKKKLKRSKNAILIAADCSLRHPFKTHSSYPIVCTFCDMSKFPNIAKRAPYFHNTFTRIVRFNIHEIELDENFLSNKLNWIAKSTVFKFRKMEPIVFAGLMFSVHVGEDSEMQICSYGVALTGKSLVGQFRQKEKQRDDFVEEFSKITIAETAASCSNISSGRWSNQSKLPWQSACEELEKAPVPYPMTVPETFITALLEPPLGMPITSYLGYYDFFFIRETTAVRDIGGLEAFVQIALAEILHVVQAHVTAFGGQGMVSFKFSVTELSYGLSRNQVQFLIGISGDIVTFLYQFMSETELIDDSLLKCRRVENSGLLISVKNFSNLFTWMDLHKIIACFAFIFGNFIFHFANCSCPYLNGVEKQLYFKECDQNPNNPLPFKILKVEVKLPNGSISYPVNISTPLHVHVHVNNTLNRPVNKILSDMSLYVYANLLWLRCSWIHIPTFDHLKDIDECQNCPLSTGLLELQIAYDFTKVQCIMPFIQTGNEYEMDFSKMNVFWNENTKPNHCGNENGFSMNVNDFLIANDFDYGNGWANAYGIVDLPNCVL</sequence>
<feature type="domain" description="C2" evidence="2">
    <location>
        <begin position="1"/>
        <end position="110"/>
    </location>
</feature>
<dbReference type="EMBL" id="JYDH01000092">
    <property type="protein sequence ID" value="KRY32815.1"/>
    <property type="molecule type" value="Genomic_DNA"/>
</dbReference>
<name>A0A0V1B729_TRISP</name>
<dbReference type="Proteomes" id="UP000054776">
    <property type="component" value="Unassembled WGS sequence"/>
</dbReference>
<evidence type="ECO:0000313" key="3">
    <source>
        <dbReference type="EMBL" id="KRY32815.1"/>
    </source>
</evidence>
<evidence type="ECO:0000256" key="1">
    <source>
        <dbReference type="SAM" id="MobiDB-lite"/>
    </source>
</evidence>
<dbReference type="GO" id="GO:0005544">
    <property type="term" value="F:calcium-dependent phospholipid binding"/>
    <property type="evidence" value="ECO:0007669"/>
    <property type="project" value="InterPro"/>
</dbReference>
<dbReference type="Pfam" id="PF23028">
    <property type="entry name" value="YbjQ_3"/>
    <property type="match status" value="1"/>
</dbReference>
<feature type="compositionally biased region" description="Low complexity" evidence="1">
    <location>
        <begin position="679"/>
        <end position="690"/>
    </location>
</feature>
<dbReference type="GO" id="GO:0010828">
    <property type="term" value="P:positive regulation of D-glucose transmembrane transport"/>
    <property type="evidence" value="ECO:0007669"/>
    <property type="project" value="TreeGrafter"/>
</dbReference>
<dbReference type="InterPro" id="IPR056430">
    <property type="entry name" value="C2CD5_YbjQ-like_dom"/>
</dbReference>
<feature type="non-terminal residue" evidence="3">
    <location>
        <position position="1"/>
    </location>
</feature>
<dbReference type="InParanoid" id="A0A0V1B729"/>
<dbReference type="GO" id="GO:0072659">
    <property type="term" value="P:protein localization to plasma membrane"/>
    <property type="evidence" value="ECO:0007669"/>
    <property type="project" value="TreeGrafter"/>
</dbReference>
<protein>
    <submittedName>
        <fullName evidence="3">C2 domain-containing protein 5</fullName>
    </submittedName>
</protein>
<proteinExistence type="predicted"/>
<accession>A0A0V1B729</accession>